<dbReference type="AlphaFoldDB" id="A0AA39QDW5"/>
<name>A0AA39QDW5_9AGAR</name>
<protein>
    <submittedName>
        <fullName evidence="1">Uncharacterized protein</fullName>
    </submittedName>
</protein>
<dbReference type="Proteomes" id="UP001175228">
    <property type="component" value="Unassembled WGS sequence"/>
</dbReference>
<dbReference type="EMBL" id="JAUEPU010000007">
    <property type="protein sequence ID" value="KAK0501123.1"/>
    <property type="molecule type" value="Genomic_DNA"/>
</dbReference>
<evidence type="ECO:0000313" key="1">
    <source>
        <dbReference type="EMBL" id="KAK0501123.1"/>
    </source>
</evidence>
<sequence>VKGYSRDVGNDRADELTAQEANLVVEEATPTNIDVDHEFNVDGAKLSTLTQSQVYHLLQAFTIVMDCPSAEHIIGQVMVTVKEVNGIELLPSRLWPSICGKDILHPIKGILWKALQNAFKIGSFCENLGPQYKKREECPHCKVMEFMEHILVDYNIDRQNVLWQLARELWENRG</sequence>
<keyword evidence="2" id="KW-1185">Reference proteome</keyword>
<proteinExistence type="predicted"/>
<feature type="non-terminal residue" evidence="1">
    <location>
        <position position="1"/>
    </location>
</feature>
<evidence type="ECO:0000313" key="2">
    <source>
        <dbReference type="Proteomes" id="UP001175228"/>
    </source>
</evidence>
<organism evidence="1 2">
    <name type="scientific">Armillaria luteobubalina</name>
    <dbReference type="NCBI Taxonomy" id="153913"/>
    <lineage>
        <taxon>Eukaryota</taxon>
        <taxon>Fungi</taxon>
        <taxon>Dikarya</taxon>
        <taxon>Basidiomycota</taxon>
        <taxon>Agaricomycotina</taxon>
        <taxon>Agaricomycetes</taxon>
        <taxon>Agaricomycetidae</taxon>
        <taxon>Agaricales</taxon>
        <taxon>Marasmiineae</taxon>
        <taxon>Physalacriaceae</taxon>
        <taxon>Armillaria</taxon>
    </lineage>
</organism>
<accession>A0AA39QDW5</accession>
<gene>
    <name evidence="1" type="ORF">EDD18DRAFT_1067330</name>
</gene>
<comment type="caution">
    <text evidence="1">The sequence shown here is derived from an EMBL/GenBank/DDBJ whole genome shotgun (WGS) entry which is preliminary data.</text>
</comment>
<reference evidence="1" key="1">
    <citation type="submission" date="2023-06" db="EMBL/GenBank/DDBJ databases">
        <authorList>
            <consortium name="Lawrence Berkeley National Laboratory"/>
            <person name="Ahrendt S."/>
            <person name="Sahu N."/>
            <person name="Indic B."/>
            <person name="Wong-Bajracharya J."/>
            <person name="Merenyi Z."/>
            <person name="Ke H.-M."/>
            <person name="Monk M."/>
            <person name="Kocsube S."/>
            <person name="Drula E."/>
            <person name="Lipzen A."/>
            <person name="Balint B."/>
            <person name="Henrissat B."/>
            <person name="Andreopoulos B."/>
            <person name="Martin F.M."/>
            <person name="Harder C.B."/>
            <person name="Rigling D."/>
            <person name="Ford K.L."/>
            <person name="Foster G.D."/>
            <person name="Pangilinan J."/>
            <person name="Papanicolaou A."/>
            <person name="Barry K."/>
            <person name="LaButti K."/>
            <person name="Viragh M."/>
            <person name="Koriabine M."/>
            <person name="Yan M."/>
            <person name="Riley R."/>
            <person name="Champramary S."/>
            <person name="Plett K.L."/>
            <person name="Tsai I.J."/>
            <person name="Slot J."/>
            <person name="Sipos G."/>
            <person name="Plett J."/>
            <person name="Nagy L.G."/>
            <person name="Grigoriev I.V."/>
        </authorList>
    </citation>
    <scope>NUCLEOTIDE SEQUENCE</scope>
    <source>
        <strain evidence="1">HWK02</strain>
    </source>
</reference>